<comment type="cofactor">
    <cofactor evidence="2">
        <name>Mn(2+)</name>
        <dbReference type="ChEBI" id="CHEBI:29035"/>
    </cofactor>
</comment>
<organism evidence="15 16">
    <name type="scientific">Parendozoicomonas haliclonae</name>
    <dbReference type="NCBI Taxonomy" id="1960125"/>
    <lineage>
        <taxon>Bacteria</taxon>
        <taxon>Pseudomonadati</taxon>
        <taxon>Pseudomonadota</taxon>
        <taxon>Gammaproteobacteria</taxon>
        <taxon>Oceanospirillales</taxon>
        <taxon>Endozoicomonadaceae</taxon>
        <taxon>Parendozoicomonas</taxon>
    </lineage>
</organism>
<comment type="catalytic activity">
    <reaction evidence="1">
        <text>Release of any N-terminal amino acid, including proline, that is linked to proline, even from a dipeptide or tripeptide.</text>
        <dbReference type="EC" id="3.4.11.9"/>
    </reaction>
</comment>
<feature type="domain" description="Aminopeptidase P N-terminal" evidence="14">
    <location>
        <begin position="3"/>
        <end position="137"/>
    </location>
</feature>
<keyword evidence="6 13" id="KW-0479">Metal-binding</keyword>
<reference evidence="15 16" key="1">
    <citation type="submission" date="2017-03" db="EMBL/GenBank/DDBJ databases">
        <authorList>
            <person name="Afonso C.L."/>
            <person name="Miller P.J."/>
            <person name="Scott M.A."/>
            <person name="Spackman E."/>
            <person name="Goraichik I."/>
            <person name="Dimitrov K.M."/>
            <person name="Suarez D.L."/>
            <person name="Swayne D.E."/>
        </authorList>
    </citation>
    <scope>NUCLEOTIDE SEQUENCE [LARGE SCALE GENOMIC DNA]</scope>
    <source>
        <strain evidence="15">SB41UT1</strain>
    </source>
</reference>
<gene>
    <name evidence="15" type="primary">pepP</name>
    <name evidence="15" type="ORF">EHSB41UT_00947</name>
</gene>
<dbReference type="InterPro" id="IPR036005">
    <property type="entry name" value="Creatinase/aminopeptidase-like"/>
</dbReference>
<dbReference type="NCBIfam" id="NF008131">
    <property type="entry name" value="PRK10879.1"/>
    <property type="match status" value="1"/>
</dbReference>
<keyword evidence="5" id="KW-0645">Protease</keyword>
<evidence type="ECO:0000256" key="6">
    <source>
        <dbReference type="ARBA" id="ARBA00022723"/>
    </source>
</evidence>
<protein>
    <recommendedName>
        <fullName evidence="10">Xaa-Pro aminopeptidase</fullName>
        <ecNumber evidence="4">3.4.11.9</ecNumber>
    </recommendedName>
    <alternativeName>
        <fullName evidence="11">Aminopeptidase P II</fullName>
    </alternativeName>
    <alternativeName>
        <fullName evidence="12">X-Pro aminopeptidase</fullName>
    </alternativeName>
</protein>
<dbReference type="GO" id="GO:0006508">
    <property type="term" value="P:proteolysis"/>
    <property type="evidence" value="ECO:0007669"/>
    <property type="project" value="UniProtKB-KW"/>
</dbReference>
<dbReference type="EC" id="3.4.11.9" evidence="4"/>
<evidence type="ECO:0000256" key="13">
    <source>
        <dbReference type="RuleBase" id="RU000590"/>
    </source>
</evidence>
<dbReference type="SMART" id="SM01011">
    <property type="entry name" value="AMP_N"/>
    <property type="match status" value="1"/>
</dbReference>
<dbReference type="PANTHER" id="PTHR43226:SF4">
    <property type="entry name" value="XAA-PRO AMINOPEPTIDASE 3"/>
    <property type="match status" value="1"/>
</dbReference>
<evidence type="ECO:0000256" key="4">
    <source>
        <dbReference type="ARBA" id="ARBA00012574"/>
    </source>
</evidence>
<dbReference type="GO" id="GO:0005829">
    <property type="term" value="C:cytosol"/>
    <property type="evidence" value="ECO:0007669"/>
    <property type="project" value="TreeGrafter"/>
</dbReference>
<dbReference type="InterPro" id="IPR001131">
    <property type="entry name" value="Peptidase_M24B_aminopep-P_CS"/>
</dbReference>
<dbReference type="InterPro" id="IPR000994">
    <property type="entry name" value="Pept_M24"/>
</dbReference>
<name>A0A1X7AGJ1_9GAMM</name>
<dbReference type="PROSITE" id="PS00491">
    <property type="entry name" value="PROLINE_PEPTIDASE"/>
    <property type="match status" value="1"/>
</dbReference>
<dbReference type="InterPro" id="IPR052433">
    <property type="entry name" value="X-Pro_dipept-like"/>
</dbReference>
<evidence type="ECO:0000256" key="11">
    <source>
        <dbReference type="ARBA" id="ARBA00075356"/>
    </source>
</evidence>
<accession>A0A1X7AGJ1</accession>
<dbReference type="Gene3D" id="3.40.350.10">
    <property type="entry name" value="Creatinase/prolidase N-terminal domain"/>
    <property type="match status" value="1"/>
</dbReference>
<evidence type="ECO:0000256" key="2">
    <source>
        <dbReference type="ARBA" id="ARBA00001936"/>
    </source>
</evidence>
<evidence type="ECO:0000313" key="15">
    <source>
        <dbReference type="EMBL" id="SMA38943.1"/>
    </source>
</evidence>
<dbReference type="OrthoDB" id="9806388at2"/>
<evidence type="ECO:0000256" key="7">
    <source>
        <dbReference type="ARBA" id="ARBA00022801"/>
    </source>
</evidence>
<evidence type="ECO:0000313" key="16">
    <source>
        <dbReference type="Proteomes" id="UP000196573"/>
    </source>
</evidence>
<evidence type="ECO:0000256" key="5">
    <source>
        <dbReference type="ARBA" id="ARBA00022670"/>
    </source>
</evidence>
<proteinExistence type="inferred from homology"/>
<evidence type="ECO:0000256" key="3">
    <source>
        <dbReference type="ARBA" id="ARBA00008766"/>
    </source>
</evidence>
<evidence type="ECO:0000256" key="1">
    <source>
        <dbReference type="ARBA" id="ARBA00001424"/>
    </source>
</evidence>
<dbReference type="AlphaFoldDB" id="A0A1X7AGJ1"/>
<dbReference type="RefSeq" id="WP_087107417.1">
    <property type="nucleotide sequence ID" value="NZ_CBCSCN010000001.1"/>
</dbReference>
<dbReference type="Proteomes" id="UP000196573">
    <property type="component" value="Unassembled WGS sequence"/>
</dbReference>
<dbReference type="SUPFAM" id="SSF53092">
    <property type="entry name" value="Creatinase/prolidase N-terminal domain"/>
    <property type="match status" value="1"/>
</dbReference>
<dbReference type="CDD" id="cd01087">
    <property type="entry name" value="Prolidase"/>
    <property type="match status" value="1"/>
</dbReference>
<dbReference type="GO" id="GO:0030145">
    <property type="term" value="F:manganese ion binding"/>
    <property type="evidence" value="ECO:0007669"/>
    <property type="project" value="InterPro"/>
</dbReference>
<dbReference type="FunFam" id="3.90.230.10:FF:000002">
    <property type="entry name" value="Xaa-Pro aminopeptidase 3"/>
    <property type="match status" value="1"/>
</dbReference>
<dbReference type="Pfam" id="PF00557">
    <property type="entry name" value="Peptidase_M24"/>
    <property type="match status" value="1"/>
</dbReference>
<keyword evidence="8" id="KW-0482">Metalloprotease</keyword>
<dbReference type="InterPro" id="IPR029149">
    <property type="entry name" value="Creatin/AminoP/Spt16_N"/>
</dbReference>
<dbReference type="Gene3D" id="3.90.230.10">
    <property type="entry name" value="Creatinase/methionine aminopeptidase superfamily"/>
    <property type="match status" value="1"/>
</dbReference>
<dbReference type="GO" id="GO:0070006">
    <property type="term" value="F:metalloaminopeptidase activity"/>
    <property type="evidence" value="ECO:0007669"/>
    <property type="project" value="InterPro"/>
</dbReference>
<keyword evidence="7 15" id="KW-0378">Hydrolase</keyword>
<comment type="similarity">
    <text evidence="3 13">Belongs to the peptidase M24B family.</text>
</comment>
<keyword evidence="15" id="KW-0031">Aminopeptidase</keyword>
<dbReference type="Pfam" id="PF05195">
    <property type="entry name" value="AMP_N"/>
    <property type="match status" value="1"/>
</dbReference>
<dbReference type="InterPro" id="IPR007865">
    <property type="entry name" value="Aminopep_P_N"/>
</dbReference>
<keyword evidence="16" id="KW-1185">Reference proteome</keyword>
<dbReference type="EMBL" id="FWPT01000002">
    <property type="protein sequence ID" value="SMA38943.1"/>
    <property type="molecule type" value="Genomic_DNA"/>
</dbReference>
<evidence type="ECO:0000259" key="14">
    <source>
        <dbReference type="SMART" id="SM01011"/>
    </source>
</evidence>
<sequence length="439" mass="48988">MKIAKTTFKARRDELVKNMGEGSVLILPSATEKVRNSDCEYPFRQSSDFWYLTGFGEPESVLVLVPGRKEGEAILFCRRRDPLMETWHGRRAGQEGAVNNFGFDEAFPIDELDKHMPDLLDGRETVLYTAGQDKEFDERLWGWMNNLRRAERMGKVVPPKMQDRDALIHERRLIKSDEEIAVMRAAGEISARAHTRAMKECRAGGMEYQLEASIQHEFAMSGARSPAYTTIVGSGENACILHYTENDCELKDGDLVLIDAGCELDHYAADITRTFPVSGRFSPEQKALYELVLKAQEASFAEIAPGKPWDGFHKAACNVLVEGLIELGLLEGEPEQLIKDGALRDFYMHGTGHWLGMDVHDVGLHKTDGNPIAFQPGMALTVEPGLYIAPDNDKVEARWRGIGIRIEDNLVVTENGYENLTSAAPKTVAEIEALMAASR</sequence>
<dbReference type="PANTHER" id="PTHR43226">
    <property type="entry name" value="XAA-PRO AMINOPEPTIDASE 3"/>
    <property type="match status" value="1"/>
</dbReference>
<evidence type="ECO:0000256" key="10">
    <source>
        <dbReference type="ARBA" id="ARBA00069363"/>
    </source>
</evidence>
<dbReference type="SUPFAM" id="SSF55920">
    <property type="entry name" value="Creatinase/aminopeptidase"/>
    <property type="match status" value="1"/>
</dbReference>
<evidence type="ECO:0000256" key="8">
    <source>
        <dbReference type="ARBA" id="ARBA00023049"/>
    </source>
</evidence>
<evidence type="ECO:0000256" key="9">
    <source>
        <dbReference type="ARBA" id="ARBA00023211"/>
    </source>
</evidence>
<keyword evidence="9" id="KW-0464">Manganese</keyword>
<evidence type="ECO:0000256" key="12">
    <source>
        <dbReference type="ARBA" id="ARBA00081411"/>
    </source>
</evidence>